<evidence type="ECO:0000256" key="5">
    <source>
        <dbReference type="ARBA" id="ARBA00022679"/>
    </source>
</evidence>
<dbReference type="NCBIfam" id="NF004226">
    <property type="entry name" value="PRK05673.1"/>
    <property type="match status" value="1"/>
</dbReference>
<keyword evidence="8 11" id="KW-0239">DNA-directed DNA polymerase</keyword>
<proteinExistence type="inferred from homology"/>
<dbReference type="InterPro" id="IPR040982">
    <property type="entry name" value="DNA_pol3_finger"/>
</dbReference>
<dbReference type="InterPro" id="IPR004805">
    <property type="entry name" value="DnaE2/DnaE/PolC"/>
</dbReference>
<keyword evidence="6" id="KW-0548">Nucleotidyltransferase</keyword>
<dbReference type="InterPro" id="IPR016195">
    <property type="entry name" value="Pol/histidinol_Pase-like"/>
</dbReference>
<keyword evidence="5" id="KW-0808">Transferase</keyword>
<dbReference type="SMART" id="SM00481">
    <property type="entry name" value="POLIIIAc"/>
    <property type="match status" value="1"/>
</dbReference>
<dbReference type="InterPro" id="IPR004013">
    <property type="entry name" value="PHP_dom"/>
</dbReference>
<keyword evidence="7" id="KW-0235">DNA replication</keyword>
<evidence type="ECO:0000256" key="6">
    <source>
        <dbReference type="ARBA" id="ARBA00022695"/>
    </source>
</evidence>
<dbReference type="GO" id="GO:0003887">
    <property type="term" value="F:DNA-directed DNA polymerase activity"/>
    <property type="evidence" value="ECO:0007669"/>
    <property type="project" value="UniProtKB-KW"/>
</dbReference>
<dbReference type="Pfam" id="PF14579">
    <property type="entry name" value="HHH_6"/>
    <property type="match status" value="1"/>
</dbReference>
<dbReference type="InterPro" id="IPR004365">
    <property type="entry name" value="NA-bd_OB_tRNA"/>
</dbReference>
<comment type="catalytic activity">
    <reaction evidence="9">
        <text>DNA(n) + a 2'-deoxyribonucleoside 5'-triphosphate = DNA(n+1) + diphosphate</text>
        <dbReference type="Rhea" id="RHEA:22508"/>
        <dbReference type="Rhea" id="RHEA-COMP:17339"/>
        <dbReference type="Rhea" id="RHEA-COMP:17340"/>
        <dbReference type="ChEBI" id="CHEBI:33019"/>
        <dbReference type="ChEBI" id="CHEBI:61560"/>
        <dbReference type="ChEBI" id="CHEBI:173112"/>
        <dbReference type="EC" id="2.7.7.7"/>
    </reaction>
</comment>
<dbReference type="CDD" id="cd12113">
    <property type="entry name" value="PHP_PolIIIA_DnaE3"/>
    <property type="match status" value="1"/>
</dbReference>
<evidence type="ECO:0000256" key="7">
    <source>
        <dbReference type="ARBA" id="ARBA00022705"/>
    </source>
</evidence>
<name>A0A401VYR0_STREY</name>
<accession>A0A401VYR0</accession>
<evidence type="ECO:0000256" key="9">
    <source>
        <dbReference type="ARBA" id="ARBA00049244"/>
    </source>
</evidence>
<dbReference type="Proteomes" id="UP000286746">
    <property type="component" value="Unassembled WGS sequence"/>
</dbReference>
<reference evidence="11 12" key="1">
    <citation type="submission" date="2018-11" db="EMBL/GenBank/DDBJ databases">
        <title>Whole genome sequence of Streptomyces paromomycinus NBRC 15454(T).</title>
        <authorList>
            <person name="Komaki H."/>
            <person name="Tamura T."/>
        </authorList>
    </citation>
    <scope>NUCLEOTIDE SEQUENCE [LARGE SCALE GENOMIC DNA]</scope>
    <source>
        <strain evidence="11 12">NBRC 15454</strain>
    </source>
</reference>
<dbReference type="PANTHER" id="PTHR32294:SF0">
    <property type="entry name" value="DNA POLYMERASE III SUBUNIT ALPHA"/>
    <property type="match status" value="1"/>
</dbReference>
<dbReference type="InterPro" id="IPR041931">
    <property type="entry name" value="DNA_pol3_alpha_thumb_dom"/>
</dbReference>
<dbReference type="InterPro" id="IPR011708">
    <property type="entry name" value="DNA_pol3_alpha_NTPase_dom"/>
</dbReference>
<sequence>MPESFVHLHNHTEYSMLDGAQKLRPMFGEVARQGMPAIAMSDHGNMFGAYEFAQVAKDFEGIRPVIGIEAYVAPSSRFARKQEFWGPGGRRAVGADGEGSKDVSGGGRFTHLTMWARNSQGLRNLFRLSTQASYEGQFPAGKPRMDRDLIAGRPEGIIATTGCPSGEIQTRLRLGQYAEARAAAAAYQDIFGREHYFLELMDHGLDIEREVRADLLRLAKDLDLPLLATNDAHYVTEDQADAHDSLLCIGVGKNKDDPNRFRFNGSGYYLKSAAEMRRLFAELPAACDNTLLVAERVESYDEVFDHVDEMPRFPDVPEGETQESWLRKEVLEGLAMRYGSPVPPHILERFETEMAVIGPMGFSSYFLVVADICRHARQNRIPLGPGRGSATGSLVAYATRITELCPLEHGLLFERFLNPERINPPDVDLDFDDRQRDKMVRYVTEKYGDEYTAMVNTFGRIKAKNAIKDSSRILGYPYAHGERITKALPPDQNGKPAPLAAVFDPAHERYAEAAEIRQLYEGERDVRRVVDTARGVEGLTRGTGVHAAAVILSKTKLTDRIPLHMRAADGVKITGFDYPSCEAMGLVKMDFLGLRNLGVIDQAIENVRENRGVSLATVDPLDGDPATVVIPLDDAKTYRLLAEGNTFGVFQLDGGGMRVLLKQMEPTRFEDIAAVNALYRPGPMAADAHTNYAHRKTGRQEITPIHPELRDALEPILGNTFHLLVYQEQIMAIARELAGYTLGGADLLRRAMGKKKPEVLAAEWDKFHDGMRSNGFSEEAVKALWDVMLPFSGYAFNKSHTAGYGLVSYWTAYLKANYPAEYMAALLTSVGDDKDKAAVYLADARKNGVRVLQPDVNESVAEFTAVGDDVRFGLRSVRNVGENVIAAVVDARRREGKFTSFADFLGKAGLPALHKRAVESLIKAGAFDSLGQSRKGLTAVHEEAVDAVVPVKKAASYGQDDLFAGLGGEGDGSGSGGPAFGLDFPVDDAEWPRRQLLAAERDMLGLYVSAHPLDGAEHILAGARDCSIAELLASGRTTGEVRLSGLITGIQLKMTRQGNAWAIVQLTDRDAAVEVLFFPAAYQLVQPALAEDNVVTVQGRIDDRDGTVHVFGRELAVLDVSSAEHGGRPPVRLALPAHRITEASVRELKRILADHPGDSPVHLSVRGPHKTTVYALQATVDAATVASDVKGAFGADAWTGIA</sequence>
<dbReference type="RefSeq" id="WP_125053608.1">
    <property type="nucleotide sequence ID" value="NZ_BHZD01000001.1"/>
</dbReference>
<protein>
    <recommendedName>
        <fullName evidence="4">DNA polymerase III subunit alpha</fullName>
        <ecNumber evidence="3">2.7.7.7</ecNumber>
    </recommendedName>
</protein>
<evidence type="ECO:0000256" key="3">
    <source>
        <dbReference type="ARBA" id="ARBA00012417"/>
    </source>
</evidence>
<comment type="caution">
    <text evidence="11">The sequence shown here is derived from an EMBL/GenBank/DDBJ whole genome shotgun (WGS) entry which is preliminary data.</text>
</comment>
<dbReference type="Pfam" id="PF07733">
    <property type="entry name" value="DNA_pol3_alpha"/>
    <property type="match status" value="1"/>
</dbReference>
<dbReference type="InterPro" id="IPR029460">
    <property type="entry name" value="DNAPol_HHH"/>
</dbReference>
<dbReference type="Gene3D" id="1.10.10.1600">
    <property type="entry name" value="Bacterial DNA polymerase III alpha subunit, thumb domain"/>
    <property type="match status" value="1"/>
</dbReference>
<dbReference type="GO" id="GO:0006260">
    <property type="term" value="P:DNA replication"/>
    <property type="evidence" value="ECO:0007669"/>
    <property type="project" value="UniProtKB-KW"/>
</dbReference>
<dbReference type="NCBIfam" id="TIGR00594">
    <property type="entry name" value="polc"/>
    <property type="match status" value="1"/>
</dbReference>
<evidence type="ECO:0000256" key="4">
    <source>
        <dbReference type="ARBA" id="ARBA00019114"/>
    </source>
</evidence>
<evidence type="ECO:0000256" key="8">
    <source>
        <dbReference type="ARBA" id="ARBA00022932"/>
    </source>
</evidence>
<evidence type="ECO:0000313" key="12">
    <source>
        <dbReference type="Proteomes" id="UP000286746"/>
    </source>
</evidence>
<evidence type="ECO:0000256" key="2">
    <source>
        <dbReference type="ARBA" id="ARBA00009496"/>
    </source>
</evidence>
<comment type="similarity">
    <text evidence="2">Belongs to the DNA polymerase type-C family. DnaE subfamily.</text>
</comment>
<dbReference type="Gene3D" id="1.10.150.870">
    <property type="match status" value="1"/>
</dbReference>
<evidence type="ECO:0000256" key="1">
    <source>
        <dbReference type="ARBA" id="ARBA00004496"/>
    </source>
</evidence>
<keyword evidence="12" id="KW-1185">Reference proteome</keyword>
<organism evidence="11 12">
    <name type="scientific">Streptomyces paromomycinus</name>
    <name type="common">Streptomyces rimosus subsp. paromomycinus</name>
    <dbReference type="NCBI Taxonomy" id="92743"/>
    <lineage>
        <taxon>Bacteria</taxon>
        <taxon>Bacillati</taxon>
        <taxon>Actinomycetota</taxon>
        <taxon>Actinomycetes</taxon>
        <taxon>Kitasatosporales</taxon>
        <taxon>Streptomycetaceae</taxon>
        <taxon>Streptomyces</taxon>
    </lineage>
</organism>
<dbReference type="Pfam" id="PF02811">
    <property type="entry name" value="PHP"/>
    <property type="match status" value="1"/>
</dbReference>
<dbReference type="EMBL" id="BHZD01000001">
    <property type="protein sequence ID" value="GCD42210.1"/>
    <property type="molecule type" value="Genomic_DNA"/>
</dbReference>
<dbReference type="GO" id="GO:0005737">
    <property type="term" value="C:cytoplasm"/>
    <property type="evidence" value="ECO:0007669"/>
    <property type="project" value="UniProtKB-SubCell"/>
</dbReference>
<dbReference type="Pfam" id="PF17657">
    <property type="entry name" value="DNA_pol3_finger"/>
    <property type="match status" value="1"/>
</dbReference>
<dbReference type="PANTHER" id="PTHR32294">
    <property type="entry name" value="DNA POLYMERASE III SUBUNIT ALPHA"/>
    <property type="match status" value="1"/>
</dbReference>
<dbReference type="SUPFAM" id="SSF89550">
    <property type="entry name" value="PHP domain-like"/>
    <property type="match status" value="1"/>
</dbReference>
<gene>
    <name evidence="11" type="primary">dnaE_1</name>
    <name evidence="11" type="ORF">GKJPGBOP_01868</name>
</gene>
<comment type="subcellular location">
    <subcellularLocation>
        <location evidence="1">Cytoplasm</location>
    </subcellularLocation>
</comment>
<dbReference type="InterPro" id="IPR003141">
    <property type="entry name" value="Pol/His_phosphatase_N"/>
</dbReference>
<evidence type="ECO:0000259" key="10">
    <source>
        <dbReference type="SMART" id="SM00481"/>
    </source>
</evidence>
<dbReference type="EC" id="2.7.7.7" evidence="3"/>
<dbReference type="GO" id="GO:0008408">
    <property type="term" value="F:3'-5' exonuclease activity"/>
    <property type="evidence" value="ECO:0007669"/>
    <property type="project" value="InterPro"/>
</dbReference>
<evidence type="ECO:0000313" key="11">
    <source>
        <dbReference type="EMBL" id="GCD42210.1"/>
    </source>
</evidence>
<dbReference type="GO" id="GO:0003676">
    <property type="term" value="F:nucleic acid binding"/>
    <property type="evidence" value="ECO:0007669"/>
    <property type="project" value="InterPro"/>
</dbReference>
<dbReference type="Gene3D" id="3.20.20.140">
    <property type="entry name" value="Metal-dependent hydrolases"/>
    <property type="match status" value="1"/>
</dbReference>
<feature type="domain" description="Polymerase/histidinol phosphatase N-terminal" evidence="10">
    <location>
        <begin position="6"/>
        <end position="74"/>
    </location>
</feature>
<dbReference type="AlphaFoldDB" id="A0A401VYR0"/>
<dbReference type="CDD" id="cd04485">
    <property type="entry name" value="DnaE_OBF"/>
    <property type="match status" value="1"/>
</dbReference>
<dbReference type="Pfam" id="PF01336">
    <property type="entry name" value="tRNA_anti-codon"/>
    <property type="match status" value="1"/>
</dbReference>